<accession>A0A6G4A7N6</accession>
<evidence type="ECO:0000256" key="1">
    <source>
        <dbReference type="SAM" id="MobiDB-lite"/>
    </source>
</evidence>
<dbReference type="EMBL" id="JAAIKT010000002">
    <property type="protein sequence ID" value="NEW69305.1"/>
    <property type="molecule type" value="Genomic_DNA"/>
</dbReference>
<dbReference type="RefSeq" id="WP_164423258.1">
    <property type="nucleotide sequence ID" value="NZ_JAAIKT010000002.1"/>
</dbReference>
<reference evidence="2" key="1">
    <citation type="submission" date="2020-02" db="EMBL/GenBank/DDBJ databases">
        <title>A new Streptomyces sp. for controlling soil-borne diseases.</title>
        <authorList>
            <person name="Li X."/>
            <person name="Tian Y."/>
            <person name="Gao K."/>
        </authorList>
    </citation>
    <scope>NUCLEOTIDE SEQUENCE [LARGE SCALE GENOMIC DNA]</scope>
    <source>
        <strain evidence="2">0250</strain>
    </source>
</reference>
<sequence length="385" mass="40267">MSLVQALNRSVSGFRGLRSTVGQTDTSVSKFARTATQAGSAVGRIKGDVDKSANSMRTLQREANAAERSVAKSGRSMTTAGRSAATGGGLMGRMRTGLQGVTTAQKGLNTAMKSNVFGAIMALLMPLIMKLVDMAMQSKTVQRIVQAAFRIIGQVIGSTMRVAKQVVQTTWNGIKTAFTVVLKVIWTVVKTYFNIYKTIITTVIHAIMAVVRPLLSFFSERIPGAFRSARNGIQRAFNGLADIVRGAFSAVLGAVRGPLNGVIGLVNRAIGALNRVKVSVPSWVPGIGGQSFGVNIPTIPTLAQGGIVLPRPGGTLALLAEGGQAEAVLPLNRLSTLLARNGPTPALAGSGGPGGGFVIEHYHEAPGGSARQTAEDLMFLMKARG</sequence>
<dbReference type="Proteomes" id="UP000476310">
    <property type="component" value="Unassembled WGS sequence"/>
</dbReference>
<evidence type="ECO:0000313" key="2">
    <source>
        <dbReference type="EMBL" id="NEW69305.1"/>
    </source>
</evidence>
<gene>
    <name evidence="2" type="ORF">G4H13_02525</name>
</gene>
<dbReference type="AlphaFoldDB" id="A0A6G4A7N6"/>
<name>A0A6G4A7N6_9ACTN</name>
<feature type="region of interest" description="Disordered" evidence="1">
    <location>
        <begin position="60"/>
        <end position="91"/>
    </location>
</feature>
<organism evidence="2 3">
    <name type="scientific">Streptomyces rhizosphaericus</name>
    <dbReference type="NCBI Taxonomy" id="114699"/>
    <lineage>
        <taxon>Bacteria</taxon>
        <taxon>Bacillati</taxon>
        <taxon>Actinomycetota</taxon>
        <taxon>Actinomycetes</taxon>
        <taxon>Kitasatosporales</taxon>
        <taxon>Streptomycetaceae</taxon>
        <taxon>Streptomyces</taxon>
        <taxon>Streptomyces violaceusniger group</taxon>
    </lineage>
</organism>
<protein>
    <submittedName>
        <fullName evidence="2">Uncharacterized protein</fullName>
    </submittedName>
</protein>
<keyword evidence="3" id="KW-1185">Reference proteome</keyword>
<comment type="caution">
    <text evidence="2">The sequence shown here is derived from an EMBL/GenBank/DDBJ whole genome shotgun (WGS) entry which is preliminary data.</text>
</comment>
<evidence type="ECO:0000313" key="3">
    <source>
        <dbReference type="Proteomes" id="UP000476310"/>
    </source>
</evidence>
<proteinExistence type="predicted"/>